<name>A0ABU4XLM4_9HYPH</name>
<feature type="transmembrane region" description="Helical" evidence="2">
    <location>
        <begin position="59"/>
        <end position="76"/>
    </location>
</feature>
<keyword evidence="2" id="KW-0812">Transmembrane</keyword>
<sequence>MADDIHRLGIKLKFAYSVFGLFLGFTSIVVGGALALYGALGKTSFVAKMVGFETSLSDAPPGVVLFVVGLFMVRFTKFSVVEHLKTTEEVLKNSLPAPMDFAAVASPVAPAVTSSVPPEPPSTPPAPRPSRTGKSAKNITMRGGDVLTRTTEQRIAYKFRPEKPNAMIATGPKAAAAKPASKPTAAKAAPKPTAAAPKRAATKAVSKSTTPKGASKKGRARG</sequence>
<organism evidence="3 4">
    <name type="scientific">Mesorhizobium dulcispinae</name>
    <dbReference type="NCBI Taxonomy" id="3072316"/>
    <lineage>
        <taxon>Bacteria</taxon>
        <taxon>Pseudomonadati</taxon>
        <taxon>Pseudomonadota</taxon>
        <taxon>Alphaproteobacteria</taxon>
        <taxon>Hyphomicrobiales</taxon>
        <taxon>Phyllobacteriaceae</taxon>
        <taxon>Mesorhizobium</taxon>
    </lineage>
</organism>
<dbReference type="RefSeq" id="WP_320318389.1">
    <property type="nucleotide sequence ID" value="NZ_JAVIIX010000020.1"/>
</dbReference>
<evidence type="ECO:0000256" key="1">
    <source>
        <dbReference type="SAM" id="MobiDB-lite"/>
    </source>
</evidence>
<feature type="region of interest" description="Disordered" evidence="1">
    <location>
        <begin position="112"/>
        <end position="222"/>
    </location>
</feature>
<keyword evidence="2" id="KW-1133">Transmembrane helix</keyword>
<keyword evidence="4" id="KW-1185">Reference proteome</keyword>
<protein>
    <submittedName>
        <fullName evidence="3">Uncharacterized protein</fullName>
    </submittedName>
</protein>
<feature type="compositionally biased region" description="Low complexity" evidence="1">
    <location>
        <begin position="169"/>
        <end position="204"/>
    </location>
</feature>
<keyword evidence="2" id="KW-0472">Membrane</keyword>
<evidence type="ECO:0000256" key="2">
    <source>
        <dbReference type="SAM" id="Phobius"/>
    </source>
</evidence>
<gene>
    <name evidence="3" type="ORF">RFM27_26555</name>
</gene>
<feature type="transmembrane region" description="Helical" evidence="2">
    <location>
        <begin position="14"/>
        <end position="39"/>
    </location>
</feature>
<evidence type="ECO:0000313" key="3">
    <source>
        <dbReference type="EMBL" id="MDX8475651.1"/>
    </source>
</evidence>
<accession>A0ABU4XLM4</accession>
<dbReference type="Proteomes" id="UP001271780">
    <property type="component" value="Unassembled WGS sequence"/>
</dbReference>
<feature type="compositionally biased region" description="Pro residues" evidence="1">
    <location>
        <begin position="117"/>
        <end position="128"/>
    </location>
</feature>
<dbReference type="EMBL" id="JAVIIZ010000021">
    <property type="protein sequence ID" value="MDX8475651.1"/>
    <property type="molecule type" value="Genomic_DNA"/>
</dbReference>
<reference evidence="3 4" key="1">
    <citation type="submission" date="2023-08" db="EMBL/GenBank/DDBJ databases">
        <title>Implementing the SeqCode for naming new Mesorhizobium species isolated from Vachellia karroo root nodules.</title>
        <authorList>
            <person name="Van Lill M."/>
        </authorList>
    </citation>
    <scope>NUCLEOTIDE SEQUENCE [LARGE SCALE GENOMIC DNA]</scope>
    <source>
        <strain evidence="3 4">VK23A</strain>
    </source>
</reference>
<proteinExistence type="predicted"/>
<comment type="caution">
    <text evidence="3">The sequence shown here is derived from an EMBL/GenBank/DDBJ whole genome shotgun (WGS) entry which is preliminary data.</text>
</comment>
<evidence type="ECO:0000313" key="4">
    <source>
        <dbReference type="Proteomes" id="UP001271780"/>
    </source>
</evidence>